<comment type="catalytic activity">
    <reaction evidence="7">
        <text>a phenyl acetate + H2O = a phenol + acetate + H(+)</text>
        <dbReference type="Rhea" id="RHEA:17309"/>
        <dbReference type="ChEBI" id="CHEBI:15377"/>
        <dbReference type="ChEBI" id="CHEBI:15378"/>
        <dbReference type="ChEBI" id="CHEBI:30089"/>
        <dbReference type="ChEBI" id="CHEBI:33853"/>
        <dbReference type="ChEBI" id="CHEBI:140310"/>
        <dbReference type="EC" id="3.1.1.2"/>
    </reaction>
</comment>
<dbReference type="PRINTS" id="PR01785">
    <property type="entry name" value="PARAOXONASE"/>
</dbReference>
<dbReference type="PANTHER" id="PTHR11799:SF12">
    <property type="entry name" value="PARAOXONASE-RELATED"/>
    <property type="match status" value="1"/>
</dbReference>
<keyword evidence="3 6" id="KW-1015">Disulfide bond</keyword>
<dbReference type="OrthoDB" id="423498at2759"/>
<keyword evidence="5 7" id="KW-0106">Calcium</keyword>
<dbReference type="EC" id="3.1.1.2" evidence="7"/>
<dbReference type="Pfam" id="PF01731">
    <property type="entry name" value="Arylesterase"/>
    <property type="match status" value="1"/>
</dbReference>
<evidence type="ECO:0000256" key="3">
    <source>
        <dbReference type="ARBA" id="ARBA00023157"/>
    </source>
</evidence>
<feature type="disulfide bond" description="In form B" evidence="6">
    <location>
        <begin position="39"/>
        <end position="365"/>
    </location>
</feature>
<keyword evidence="2 7" id="KW-0378">Hydrolase</keyword>
<dbReference type="Gene3D" id="2.120.10.30">
    <property type="entry name" value="TolB, C-terminal domain"/>
    <property type="match status" value="1"/>
</dbReference>
<name>A0A2C9KKG5_BIOGL</name>
<evidence type="ECO:0000256" key="6">
    <source>
        <dbReference type="PIRSR" id="PIRSR602640-3"/>
    </source>
</evidence>
<dbReference type="GO" id="GO:0004064">
    <property type="term" value="F:arylesterase activity"/>
    <property type="evidence" value="ECO:0007669"/>
    <property type="project" value="UniProtKB-UniRule"/>
</dbReference>
<feature type="binding site" evidence="5">
    <location>
        <position position="122"/>
    </location>
    <ligand>
        <name>Ca(2+)</name>
        <dbReference type="ChEBI" id="CHEBI:29108"/>
        <label>1</label>
        <note>catalytic</note>
    </ligand>
</feature>
<comment type="cofactor">
    <cofactor evidence="5 7">
        <name>Ca(2+)</name>
        <dbReference type="ChEBI" id="CHEBI:29108"/>
    </cofactor>
    <text evidence="5 7">Binds 2 calcium ions per subunit.</text>
</comment>
<organism evidence="8 9">
    <name type="scientific">Biomphalaria glabrata</name>
    <name type="common">Bloodfluke planorb</name>
    <name type="synonym">Freshwater snail</name>
    <dbReference type="NCBI Taxonomy" id="6526"/>
    <lineage>
        <taxon>Eukaryota</taxon>
        <taxon>Metazoa</taxon>
        <taxon>Spiralia</taxon>
        <taxon>Lophotrochozoa</taxon>
        <taxon>Mollusca</taxon>
        <taxon>Gastropoda</taxon>
        <taxon>Heterobranchia</taxon>
        <taxon>Euthyneura</taxon>
        <taxon>Panpulmonata</taxon>
        <taxon>Hygrophila</taxon>
        <taxon>Lymnaeoidea</taxon>
        <taxon>Planorbidae</taxon>
        <taxon>Biomphalaria</taxon>
    </lineage>
</organism>
<dbReference type="KEGG" id="bgt:106060320"/>
<feature type="binding site" evidence="5">
    <location>
        <position position="278"/>
    </location>
    <ligand>
        <name>Ca(2+)</name>
        <dbReference type="ChEBI" id="CHEBI:29108"/>
        <label>1</label>
        <note>catalytic</note>
    </ligand>
</feature>
<dbReference type="Proteomes" id="UP000076420">
    <property type="component" value="Unassembled WGS sequence"/>
</dbReference>
<evidence type="ECO:0000256" key="1">
    <source>
        <dbReference type="ARBA" id="ARBA00008595"/>
    </source>
</evidence>
<dbReference type="EnsemblMetazoa" id="BGLB020726-RA">
    <property type="protein sequence ID" value="BGLB020726-PA"/>
    <property type="gene ID" value="BGLB020726"/>
</dbReference>
<dbReference type="PANTHER" id="PTHR11799">
    <property type="entry name" value="PARAOXONASE"/>
    <property type="match status" value="1"/>
</dbReference>
<dbReference type="RefSeq" id="XP_013073600.2">
    <property type="nucleotide sequence ID" value="XM_013218146.2"/>
</dbReference>
<comment type="similarity">
    <text evidence="1 7">Belongs to the paraoxonase family.</text>
</comment>
<dbReference type="VEuPathDB" id="VectorBase:BGLB020726"/>
<evidence type="ECO:0000313" key="8">
    <source>
        <dbReference type="EnsemblMetazoa" id="BGLB020726-PA"/>
    </source>
</evidence>
<gene>
    <name evidence="8" type="primary">106060320</name>
</gene>
<dbReference type="InterPro" id="IPR011042">
    <property type="entry name" value="6-blade_b-propeller_TolB-like"/>
</dbReference>
<reference evidence="8" key="1">
    <citation type="submission" date="2020-05" db="UniProtKB">
        <authorList>
            <consortium name="EnsemblMetazoa"/>
        </authorList>
    </citation>
    <scope>IDENTIFICATION</scope>
    <source>
        <strain evidence="8">BB02</strain>
    </source>
</reference>
<feature type="binding site" evidence="5">
    <location>
        <position position="51"/>
    </location>
    <ligand>
        <name>Ca(2+)</name>
        <dbReference type="ChEBI" id="CHEBI:29108"/>
        <label>1</label>
        <note>catalytic</note>
    </ligand>
</feature>
<protein>
    <recommendedName>
        <fullName evidence="7">Paraoxonase</fullName>
        <ecNumber evidence="7">3.1.1.2</ecNumber>
    </recommendedName>
</protein>
<evidence type="ECO:0000256" key="7">
    <source>
        <dbReference type="RuleBase" id="RU368025"/>
    </source>
</evidence>
<accession>A0A2C9KKG5</accession>
<feature type="binding site" evidence="5">
    <location>
        <position position="279"/>
    </location>
    <ligand>
        <name>Ca(2+)</name>
        <dbReference type="ChEBI" id="CHEBI:29108"/>
        <label>1</label>
        <note>catalytic</note>
    </ligand>
</feature>
<evidence type="ECO:0000256" key="5">
    <source>
        <dbReference type="PIRSR" id="PIRSR602640-2"/>
    </source>
</evidence>
<evidence type="ECO:0000313" key="9">
    <source>
        <dbReference type="Proteomes" id="UP000076420"/>
    </source>
</evidence>
<evidence type="ECO:0000256" key="4">
    <source>
        <dbReference type="ARBA" id="ARBA00023180"/>
    </source>
</evidence>
<keyword evidence="4 7" id="KW-0325">Glycoprotein</keyword>
<dbReference type="VEuPathDB" id="VectorBase:BGLAX_050817"/>
<feature type="binding site" evidence="5">
    <location>
        <position position="176"/>
    </location>
    <ligand>
        <name>Ca(2+)</name>
        <dbReference type="ChEBI" id="CHEBI:29108"/>
        <label>1</label>
        <note>catalytic</note>
    </ligand>
</feature>
<dbReference type="InterPro" id="IPR002640">
    <property type="entry name" value="Arylesterase"/>
</dbReference>
<proteinExistence type="inferred from homology"/>
<dbReference type="STRING" id="6526.A0A2C9KKG5"/>
<dbReference type="AlphaFoldDB" id="A0A2C9KKG5"/>
<evidence type="ECO:0000256" key="2">
    <source>
        <dbReference type="ARBA" id="ARBA00022801"/>
    </source>
</evidence>
<keyword evidence="5 7" id="KW-0479">Metal-binding</keyword>
<sequence>MYRKIAAVSIILFALQHIIRIIYSLGYHLQFYQHYPGACYEVNGIDFGAGDFDITQDGMTFITSGWNMNLFSDSFQDYYHKNDITGAIYLLRVSGNGSTPMKLNIISSDALFKLDSFRPRGISVYPNMSTGKHILFVVNHPPKEVNRVEKFEFDPLNSVLHHIKSYSSDKLRLVYDIQALGEDSFYATNILYENKVRFFMILELFSLMPWSSVVHYKEETGFHDVLTGLTSTSGIFLSGCGTYVYVLLCMSSEVRVYTRHKDHTLVLQQVYPLLSHPDNGLVDPVTGDLYIGTHPIAYQFINHLDRPNKFKAASQVLQLRTKDGLIVAVTELFYDDGDLISGSSTAVVYNKSLIVGSTVDKLILCQLNIPV</sequence>
<dbReference type="InterPro" id="IPR051288">
    <property type="entry name" value="Serum_paraoxonase/arylesterase"/>
</dbReference>
<dbReference type="SUPFAM" id="SSF63829">
    <property type="entry name" value="Calcium-dependent phosphotriesterase"/>
    <property type="match status" value="1"/>
</dbReference>
<dbReference type="GO" id="GO:0046872">
    <property type="term" value="F:metal ion binding"/>
    <property type="evidence" value="ECO:0007669"/>
    <property type="project" value="UniProtKB-KW"/>
</dbReference>